<evidence type="ECO:0000313" key="1">
    <source>
        <dbReference type="EMBL" id="KAF2447045.1"/>
    </source>
</evidence>
<reference evidence="1" key="1">
    <citation type="journal article" date="2020" name="Stud. Mycol.">
        <title>101 Dothideomycetes genomes: a test case for predicting lifestyles and emergence of pathogens.</title>
        <authorList>
            <person name="Haridas S."/>
            <person name="Albert R."/>
            <person name="Binder M."/>
            <person name="Bloem J."/>
            <person name="Labutti K."/>
            <person name="Salamov A."/>
            <person name="Andreopoulos B."/>
            <person name="Baker S."/>
            <person name="Barry K."/>
            <person name="Bills G."/>
            <person name="Bluhm B."/>
            <person name="Cannon C."/>
            <person name="Castanera R."/>
            <person name="Culley D."/>
            <person name="Daum C."/>
            <person name="Ezra D."/>
            <person name="Gonzalez J."/>
            <person name="Henrissat B."/>
            <person name="Kuo A."/>
            <person name="Liang C."/>
            <person name="Lipzen A."/>
            <person name="Lutzoni F."/>
            <person name="Magnuson J."/>
            <person name="Mondo S."/>
            <person name="Nolan M."/>
            <person name="Ohm R."/>
            <person name="Pangilinan J."/>
            <person name="Park H.-J."/>
            <person name="Ramirez L."/>
            <person name="Alfaro M."/>
            <person name="Sun H."/>
            <person name="Tritt A."/>
            <person name="Yoshinaga Y."/>
            <person name="Zwiers L.-H."/>
            <person name="Turgeon B."/>
            <person name="Goodwin S."/>
            <person name="Spatafora J."/>
            <person name="Crous P."/>
            <person name="Grigoriev I."/>
        </authorList>
    </citation>
    <scope>NUCLEOTIDE SEQUENCE</scope>
    <source>
        <strain evidence="1">CBS 690.94</strain>
    </source>
</reference>
<comment type="caution">
    <text evidence="1">The sequence shown here is derived from an EMBL/GenBank/DDBJ whole genome shotgun (WGS) entry which is preliminary data.</text>
</comment>
<keyword evidence="2" id="KW-1185">Reference proteome</keyword>
<proteinExistence type="predicted"/>
<dbReference type="AlphaFoldDB" id="A0A9P4PN13"/>
<sequence>MTREPTKRRSQCQRLYACERAIDHNSHGVVGFLTYMQMFLIDQSLPSCLSSKTRLRKPPLWNQVTQVLQCAPSGPHDEP</sequence>
<protein>
    <submittedName>
        <fullName evidence="1">Uncharacterized protein</fullName>
    </submittedName>
</protein>
<dbReference type="Proteomes" id="UP000799764">
    <property type="component" value="Unassembled WGS sequence"/>
</dbReference>
<name>A0A9P4PN13_9PLEO</name>
<organism evidence="1 2">
    <name type="scientific">Karstenula rhodostoma CBS 690.94</name>
    <dbReference type="NCBI Taxonomy" id="1392251"/>
    <lineage>
        <taxon>Eukaryota</taxon>
        <taxon>Fungi</taxon>
        <taxon>Dikarya</taxon>
        <taxon>Ascomycota</taxon>
        <taxon>Pezizomycotina</taxon>
        <taxon>Dothideomycetes</taxon>
        <taxon>Pleosporomycetidae</taxon>
        <taxon>Pleosporales</taxon>
        <taxon>Massarineae</taxon>
        <taxon>Didymosphaeriaceae</taxon>
        <taxon>Karstenula</taxon>
    </lineage>
</organism>
<evidence type="ECO:0000313" key="2">
    <source>
        <dbReference type="Proteomes" id="UP000799764"/>
    </source>
</evidence>
<accession>A0A9P4PN13</accession>
<gene>
    <name evidence="1" type="ORF">P171DRAFT_244198</name>
</gene>
<dbReference type="EMBL" id="MU001497">
    <property type="protein sequence ID" value="KAF2447045.1"/>
    <property type="molecule type" value="Genomic_DNA"/>
</dbReference>